<feature type="region of interest" description="Disordered" evidence="6">
    <location>
        <begin position="885"/>
        <end position="965"/>
    </location>
</feature>
<evidence type="ECO:0000259" key="7">
    <source>
        <dbReference type="PROSITE" id="PS50178"/>
    </source>
</evidence>
<dbReference type="GO" id="GO:0008270">
    <property type="term" value="F:zinc ion binding"/>
    <property type="evidence" value="ECO:0007669"/>
    <property type="project" value="UniProtKB-KW"/>
</dbReference>
<protein>
    <recommendedName>
        <fullName evidence="7">FYVE-type domain-containing protein</fullName>
    </recommendedName>
</protein>
<dbReference type="Pfam" id="PF25569">
    <property type="entry name" value="TPR_ZFYVE26"/>
    <property type="match status" value="1"/>
</dbReference>
<dbReference type="GO" id="GO:0000281">
    <property type="term" value="P:mitotic cytokinesis"/>
    <property type="evidence" value="ECO:0007669"/>
    <property type="project" value="InterPro"/>
</dbReference>
<feature type="compositionally biased region" description="Low complexity" evidence="6">
    <location>
        <begin position="765"/>
        <end position="778"/>
    </location>
</feature>
<proteinExistence type="predicted"/>
<evidence type="ECO:0000256" key="3">
    <source>
        <dbReference type="ARBA" id="ARBA00022771"/>
    </source>
</evidence>
<feature type="compositionally biased region" description="Basic residues" evidence="6">
    <location>
        <begin position="754"/>
        <end position="764"/>
    </location>
</feature>
<feature type="compositionally biased region" description="Polar residues" evidence="6">
    <location>
        <begin position="738"/>
        <end position="750"/>
    </location>
</feature>
<dbReference type="GO" id="GO:0032465">
    <property type="term" value="P:regulation of cytokinesis"/>
    <property type="evidence" value="ECO:0007669"/>
    <property type="project" value="TreeGrafter"/>
</dbReference>
<evidence type="ECO:0000256" key="4">
    <source>
        <dbReference type="ARBA" id="ARBA00022833"/>
    </source>
</evidence>
<sequence>MERFLYFVQRGLWEVLDGLYNDPELQPEERLAIEKLLWNIAANKKEISCCTPLIQNATQIRWLAISLLSRVRPITSTEADSLSPAEVDSLKSEVEFEYLLHHVLPPETSSVVLEEIISLHSKVLHAGRAKSGVSCLSAESYTCLRECLLTDPVGANSMVQQLLCLWCPHFSETDNQLQDLYKEVLWLCIQGIEISAQGSAPIEREKYQNKLLCLVSVLQVSEEKQHSLSEWLATRLLSLCESELVPPQLVYLVLVSRGKLGFLRALIGLENDRRDRSYQGHNVAVMERLCSRLAGESCTEELFYRVSWCSEIVICGKSEIVQTLLSGPGLSVLWPVVLLHTYNQFANREQIFDSLNFLIAQCKSSMALQDATVALEREITLVQWCKQNNPSLTLDNRHLLELAKRHSTLETLRQTCNLATLPWTDVRSLLDTQDKKSLARRSPAMDCVVTPSGSAPDSTTSNWDVVTFDGFCILMLGFNIILSASEIENLSKKLLRSREWPPKCNELINLMNPIISARFTHIDPAVNEQSTHDMSREDKSFSPTQQMYSEQVTKKLQTMKEMICKLFPLTYRIEVLENLFALLFLRHEHFESDSSSDSGGENEEADTVRKSLEVSPQGSNSTQPKTSNQNSVLTMDHLKNFEDLNVFFPLNEIPMIKSQVSCSVPIADLNIMSSSGCLKVADTKSDKRLASQPSASEMSYPSSENMSSLSSSFLSSAMFISMSPSTELRGGVQEEIPTRNSLQDQPNTLLDSKRRPRRVRRTRVRNSSGVSDSSVSSSNDGFVCNKYVVRDLLHCLKECLVNSSVAFYNSRSQQDYADKMTHVPSSVSLDTLQHRMNRLSQYASEASWRLQLLTDPHFIGEVGQVPAWGLLPETEQSPWIYLSESTASDSDDESHRDTMPCNKRPPRRRGQSDTDKSSSSGSRSISGIVKVELEEVNPHLRGERVENHLGKKKTSSPDRDSNLDFPVLSSRAHTTSALANYATEAGIGKVELEEVNTHLCGGRVENHLGKTTPSSPDLDSNFDLPVLSSRAQHDKRISQLRHRGGFLIRKMGTGGTTAAPKRKGSQSRSQRVSLPSTRHNIINLMLSSHTNLAIRCLTHGDYIKAKDAIKKFDEEDNPLVAEVKFTEASLSLRKRLQACIGINKELGDAKLTLGHSQYKTSTENSIFKSLRQVAAVGVQTTSLSSLVETFLSVTPLQTIPVTDTESRLSGSLLECADNSQAITVLDLAFTFGTTFQHSASLLDVACRHCDRLQGDSKKGLGFVGFTRNMIHLLKEANMESNEPRGELPSNISVSRLLGCSYLPLSVRQLREHKEFWKELDDSLRQFQLALEQSEGAAHSPSRSTRMNKFHEAKPHGAFKRLLRVFANNVLYKDSDGPSYLYYLYIYLKSLSSLLVQFLPETDKQIPRTYFDILGESVVSIIGRLVFDHDVPPSQLEGVTSKLKLDLVHLVIQNCCPVIPDTPPPLPFQGAASNEWGKILLNKAGMEKNGEARHPELCVRTLLSDLLTLIKDNLESSSGVLTVERATMLANDSNVQALLASTSEIVAVDLTLLSPGVETLAFLANLTNLIWIHALLTLETSPQEVKGGSSDTNFGLVSKSAMCRLMSMQCVGYTVGALGFVSLFELLNTLLGPDLALSSPSLLRSVAQHGRSTHHEDLWDRFTVSSDPRFLFALTNGHKYSPKVQVLHANNMDEQLDRCMLEYVNHFIAVEVMESGTRLLIPPLIQSYHEFVLVNQEPESHTMMPDLLDREDSSSISRREKFSLLLEFLRDNSSGEQRSRLYDSVHSLTASNMVVSLKSSYMFSITLEYTNGSGVEISAAETLLADTEEDMWDKRVLQEPVVKFLEQHCWLLAVLVQKIHQDKSLHASPVQECSPSSSLDRRTWCLEQLCCAPWVQHLQPMFGGNATLAALHTTPPPHLLWAWFEQLASDNKWQCCADTLWALPEALLLQDTRLQMFNDTVMAELAATIPNSECPMPWWYCQHIGDICTQAKCILANMCRWPVEECIFALRVLMESECRKLPEALETQVREHLRKMLVYKKILSHFKSQKITSWFELSYFSENDPSLVMDYLLESELCLEWAELHAIPTRAQHLIDSRYFMLLLQRDEPDLSTATKLLHLLPFEHAKSICDSLLVQLTSLPSLKFVISLLLNCYTSSLGPDALEHYKMVQLGVEVLSCLPGPEQSQYLTLIGQPLLVLEELIMNTHLELLEQILASISLLVSPRLRGTLDDLLRKYARRALDMGRFPNQLEERLDVSLAVSELASNSGEFVMPDTAPQKSQWMRDEEVTECKCCRSLVFSMFNRRHHCRRCGRVVCAACSTRRMQVSGYGDVSVRVCDDCYSQTVSSEVSSRSIESKSSLEAELKAADTQVYLWRLNNDVVHNSTVREEFSYEYAPSVSLCLAILKLHSDNLAYPRFLLNSCKYMMQRLWREVDTRAMNKVANTEVDYNLVIQMVRSLALAAKVKYSQLGSSVAECDRLLSEADVLTTLVQAGCADLIPVQGLNDAGLRVVRDLLVDKELWLPAMDVSTKAGLDKTGVWAAWGKACLRAGCWTEARDRFSHCLEPGDPRPARNPPLLNDIVQILVTGAYNMDPGSIEAHKSRNTEFTSVVSCPAVLHTLASLKDITRGIYPQTNVTENTVIIGPKLDSLFYAECQYYLSTYGSHAGILAFYLQHDDLAAALRHVFARKLDPEIFYNIVYIPCLRHDMIADLHLEMTLLDSSLDKWKPYLCHVCLQLERRGLLNVLYQLQLFMKDNVRAAMSCIRFYKAGARSYSDLATNLRHLHLAQKHLEDELATGRWGNPDQQADMSTGLSMKLKPWEVNQHISTILRQMEVNKFLHICEIERRPVLQLAAQLFPPLTGVPTLFGSNSERLHLAVLVVLCGKNMEEAFGLAFRIIQDYHLKAGQVFCLVGSKLACDNRIIEIEQLIGSIQSSGTSDPSVICDEVLGVSLQVLAEKNELGAVEPLVRLITDLDKKISAYINCRQLKSAYLLAVKNNRLEDVRRILHEAEQLGQTKIQHLCMKKLEQEAHT</sequence>
<dbReference type="GO" id="GO:0005765">
    <property type="term" value="C:lysosomal membrane"/>
    <property type="evidence" value="ECO:0007669"/>
    <property type="project" value="TreeGrafter"/>
</dbReference>
<evidence type="ECO:0000256" key="1">
    <source>
        <dbReference type="ARBA" id="ARBA00022553"/>
    </source>
</evidence>
<dbReference type="PANTHER" id="PTHR46591:SF1">
    <property type="entry name" value="ZINC FINGER FYVE DOMAIN-CONTAINING PROTEIN 26"/>
    <property type="match status" value="1"/>
</dbReference>
<dbReference type="InterPro" id="IPR006869">
    <property type="entry name" value="DUF547"/>
</dbReference>
<dbReference type="InterPro" id="IPR057946">
    <property type="entry name" value="TPR_ZFYVE26"/>
</dbReference>
<dbReference type="SMART" id="SM00064">
    <property type="entry name" value="FYVE"/>
    <property type="match status" value="1"/>
</dbReference>
<dbReference type="EMBL" id="OC316740">
    <property type="protein sequence ID" value="CAD7393514.1"/>
    <property type="molecule type" value="Genomic_DNA"/>
</dbReference>
<keyword evidence="4" id="KW-0862">Zinc</keyword>
<dbReference type="PANTHER" id="PTHR46591">
    <property type="entry name" value="ZINC FINGER FYVE DOMAIN-CONTAINING PROTEIN 26"/>
    <property type="match status" value="1"/>
</dbReference>
<dbReference type="InterPro" id="IPR011011">
    <property type="entry name" value="Znf_FYVE_PHD"/>
</dbReference>
<dbReference type="Pfam" id="PF01363">
    <property type="entry name" value="FYVE"/>
    <property type="match status" value="1"/>
</dbReference>
<feature type="region of interest" description="Disordered" evidence="6">
    <location>
        <begin position="1050"/>
        <end position="1074"/>
    </location>
</feature>
<keyword evidence="3 5" id="KW-0863">Zinc-finger</keyword>
<dbReference type="GO" id="GO:0005813">
    <property type="term" value="C:centrosome"/>
    <property type="evidence" value="ECO:0007669"/>
    <property type="project" value="TreeGrafter"/>
</dbReference>
<dbReference type="GO" id="GO:0032266">
    <property type="term" value="F:phosphatidylinositol-3-phosphate binding"/>
    <property type="evidence" value="ECO:0007669"/>
    <property type="project" value="InterPro"/>
</dbReference>
<feature type="domain" description="FYVE-type" evidence="7">
    <location>
        <begin position="2284"/>
        <end position="2344"/>
    </location>
</feature>
<feature type="compositionally biased region" description="Polar residues" evidence="6">
    <location>
        <begin position="614"/>
        <end position="630"/>
    </location>
</feature>
<feature type="region of interest" description="Disordered" evidence="6">
    <location>
        <begin position="729"/>
        <end position="778"/>
    </location>
</feature>
<gene>
    <name evidence="8" type="ORF">TCEB3V08_LOCUS1483</name>
</gene>
<name>A0A7R9CBA4_TIMCR</name>
<dbReference type="InterPro" id="IPR000306">
    <property type="entry name" value="Znf_FYVE"/>
</dbReference>
<dbReference type="GO" id="GO:0030496">
    <property type="term" value="C:midbody"/>
    <property type="evidence" value="ECO:0007669"/>
    <property type="project" value="TreeGrafter"/>
</dbReference>
<dbReference type="SUPFAM" id="SSF57903">
    <property type="entry name" value="FYVE/PHD zinc finger"/>
    <property type="match status" value="1"/>
</dbReference>
<keyword evidence="2" id="KW-0479">Metal-binding</keyword>
<evidence type="ECO:0000256" key="6">
    <source>
        <dbReference type="SAM" id="MobiDB-lite"/>
    </source>
</evidence>
<dbReference type="InterPro" id="IPR028730">
    <property type="entry name" value="ZFYVE26"/>
</dbReference>
<dbReference type="Gene3D" id="3.30.40.10">
    <property type="entry name" value="Zinc/RING finger domain, C3HC4 (zinc finger)"/>
    <property type="match status" value="1"/>
</dbReference>
<accession>A0A7R9CBA4</accession>
<dbReference type="InterPro" id="IPR017455">
    <property type="entry name" value="Znf_FYVE-rel"/>
</dbReference>
<reference evidence="8" key="1">
    <citation type="submission" date="2020-11" db="EMBL/GenBank/DDBJ databases">
        <authorList>
            <person name="Tran Van P."/>
        </authorList>
    </citation>
    <scope>NUCLEOTIDE SEQUENCE</scope>
</reference>
<keyword evidence="1" id="KW-0597">Phosphoprotein</keyword>
<evidence type="ECO:0000256" key="5">
    <source>
        <dbReference type="PROSITE-ProRule" id="PRU00091"/>
    </source>
</evidence>
<feature type="region of interest" description="Disordered" evidence="6">
    <location>
        <begin position="591"/>
        <end position="630"/>
    </location>
</feature>
<organism evidence="8">
    <name type="scientific">Timema cristinae</name>
    <name type="common">Walking stick</name>
    <dbReference type="NCBI Taxonomy" id="61476"/>
    <lineage>
        <taxon>Eukaryota</taxon>
        <taxon>Metazoa</taxon>
        <taxon>Ecdysozoa</taxon>
        <taxon>Arthropoda</taxon>
        <taxon>Hexapoda</taxon>
        <taxon>Insecta</taxon>
        <taxon>Pterygota</taxon>
        <taxon>Neoptera</taxon>
        <taxon>Polyneoptera</taxon>
        <taxon>Phasmatodea</taxon>
        <taxon>Timematodea</taxon>
        <taxon>Timematoidea</taxon>
        <taxon>Timematidae</taxon>
        <taxon>Timema</taxon>
    </lineage>
</organism>
<dbReference type="InterPro" id="IPR013083">
    <property type="entry name" value="Znf_RING/FYVE/PHD"/>
</dbReference>
<dbReference type="PROSITE" id="PS50178">
    <property type="entry name" value="ZF_FYVE"/>
    <property type="match status" value="1"/>
</dbReference>
<feature type="region of interest" description="Disordered" evidence="6">
    <location>
        <begin position="683"/>
        <end position="703"/>
    </location>
</feature>
<dbReference type="Pfam" id="PF04784">
    <property type="entry name" value="DUF547"/>
    <property type="match status" value="1"/>
</dbReference>
<feature type="compositionally biased region" description="Low complexity" evidence="6">
    <location>
        <begin position="917"/>
        <end position="928"/>
    </location>
</feature>
<evidence type="ECO:0000313" key="8">
    <source>
        <dbReference type="EMBL" id="CAD7393514.1"/>
    </source>
</evidence>
<evidence type="ECO:0000256" key="2">
    <source>
        <dbReference type="ARBA" id="ARBA00022723"/>
    </source>
</evidence>
<dbReference type="GO" id="GO:0000724">
    <property type="term" value="P:double-strand break repair via homologous recombination"/>
    <property type="evidence" value="ECO:0007669"/>
    <property type="project" value="InterPro"/>
</dbReference>
<feature type="compositionally biased region" description="Basic and acidic residues" evidence="6">
    <location>
        <begin position="931"/>
        <end position="962"/>
    </location>
</feature>